<dbReference type="SUPFAM" id="SSF55048">
    <property type="entry name" value="Probable ACP-binding domain of malonyl-CoA ACP transacylase"/>
    <property type="match status" value="1"/>
</dbReference>
<dbReference type="InterPro" id="IPR020841">
    <property type="entry name" value="PKS_Beta-ketoAc_synthase_dom"/>
</dbReference>
<feature type="region of interest" description="Disordered" evidence="6">
    <location>
        <begin position="1328"/>
        <end position="1362"/>
    </location>
</feature>
<evidence type="ECO:0008006" key="12">
    <source>
        <dbReference type="Google" id="ProtNLM"/>
    </source>
</evidence>
<dbReference type="InterPro" id="IPR016039">
    <property type="entry name" value="Thiolase-like"/>
</dbReference>
<dbReference type="GO" id="GO:0004315">
    <property type="term" value="F:3-oxoacyl-[acyl-carrier-protein] synthase activity"/>
    <property type="evidence" value="ECO:0007669"/>
    <property type="project" value="InterPro"/>
</dbReference>
<dbReference type="PROSITE" id="PS50075">
    <property type="entry name" value="CARRIER"/>
    <property type="match status" value="2"/>
</dbReference>
<dbReference type="InterPro" id="IPR036736">
    <property type="entry name" value="ACP-like_sf"/>
</dbReference>
<dbReference type="Gene3D" id="3.40.366.10">
    <property type="entry name" value="Malonyl-Coenzyme A Acyl Carrier Protein, domain 2"/>
    <property type="match status" value="1"/>
</dbReference>
<evidence type="ECO:0000259" key="7">
    <source>
        <dbReference type="PROSITE" id="PS50075"/>
    </source>
</evidence>
<evidence type="ECO:0000259" key="9">
    <source>
        <dbReference type="PROSITE" id="PS52019"/>
    </source>
</evidence>
<dbReference type="SMART" id="SM00826">
    <property type="entry name" value="PKS_DH"/>
    <property type="match status" value="1"/>
</dbReference>
<dbReference type="InParanoid" id="A0A423WKD0"/>
<proteinExistence type="predicted"/>
<dbReference type="SMART" id="SM00827">
    <property type="entry name" value="PKS_AT"/>
    <property type="match status" value="1"/>
</dbReference>
<dbReference type="InterPro" id="IPR020806">
    <property type="entry name" value="PKS_PP-bd"/>
</dbReference>
<dbReference type="GO" id="GO:0044550">
    <property type="term" value="P:secondary metabolite biosynthetic process"/>
    <property type="evidence" value="ECO:0007669"/>
    <property type="project" value="TreeGrafter"/>
</dbReference>
<evidence type="ECO:0000313" key="11">
    <source>
        <dbReference type="Proteomes" id="UP000285146"/>
    </source>
</evidence>
<dbReference type="InterPro" id="IPR029058">
    <property type="entry name" value="AB_hydrolase_fold"/>
</dbReference>
<dbReference type="InterPro" id="IPR006162">
    <property type="entry name" value="Ppantetheine_attach_site"/>
</dbReference>
<dbReference type="PROSITE" id="PS52004">
    <property type="entry name" value="KS3_2"/>
    <property type="match status" value="1"/>
</dbReference>
<dbReference type="InterPro" id="IPR020807">
    <property type="entry name" value="PKS_DH"/>
</dbReference>
<evidence type="ECO:0000256" key="1">
    <source>
        <dbReference type="ARBA" id="ARBA00022450"/>
    </source>
</evidence>
<dbReference type="SMART" id="SM00823">
    <property type="entry name" value="PKS_PP"/>
    <property type="match status" value="2"/>
</dbReference>
<dbReference type="Pfam" id="PF00550">
    <property type="entry name" value="PP-binding"/>
    <property type="match status" value="2"/>
</dbReference>
<dbReference type="PROSITE" id="PS00606">
    <property type="entry name" value="KS3_1"/>
    <property type="match status" value="1"/>
</dbReference>
<keyword evidence="4" id="KW-0511">Multifunctional enzyme</keyword>
<dbReference type="GO" id="GO:0031177">
    <property type="term" value="F:phosphopantetheine binding"/>
    <property type="evidence" value="ECO:0007669"/>
    <property type="project" value="InterPro"/>
</dbReference>
<feature type="domain" description="PKS/mFAS DH" evidence="9">
    <location>
        <begin position="906"/>
        <end position="1204"/>
    </location>
</feature>
<dbReference type="Gene3D" id="3.30.70.3290">
    <property type="match status" value="1"/>
</dbReference>
<feature type="domain" description="Carrier" evidence="7">
    <location>
        <begin position="1248"/>
        <end position="1327"/>
    </location>
</feature>
<dbReference type="GO" id="GO:0006633">
    <property type="term" value="P:fatty acid biosynthetic process"/>
    <property type="evidence" value="ECO:0007669"/>
    <property type="project" value="InterPro"/>
</dbReference>
<keyword evidence="1" id="KW-0596">Phosphopantetheine</keyword>
<dbReference type="Gene3D" id="1.10.1200.10">
    <property type="entry name" value="ACP-like"/>
    <property type="match status" value="1"/>
</dbReference>
<dbReference type="InterPro" id="IPR001031">
    <property type="entry name" value="Thioesterase"/>
</dbReference>
<dbReference type="InterPro" id="IPR009081">
    <property type="entry name" value="PP-bd_ACP"/>
</dbReference>
<sequence>MLWHIWKVVWTDQRINIKAPVDRLGPHTDSRADMPRHGNFVPNAWEFDNQLFNISPREALSMDPQQRALLQCSYHALEHAGYVPDSTRSFQRQSFGCFVGAATGDYASRLSSSHEKEDVYYSTGNLRAFLSGRISYYFGHSGPSVVTDTACSSSLVAIHQAVQALIHGQVNCALAGGVNIICGPEMQRGLSRAHFLSPTGQCRPFEASADGYCRAEGCGMFVLKRLSDAVAENDRILAVIKGSGLNQSGNSKSITHPHAETQRELFERVMKTSGVLPHTINVVEAHGTGTQAGDPTELKSIVGALGKGRSAANPLIVTSIKGNIGHAEAASGAAGVVKILSMLKAEMIPPQVGLTTLNPKIEALKTDSLIFPLESKPWSRTRGVYPRRALLNNFGAAGSNACLILEEYTGPGAGAGSHGGNASTVDTPFRDSYIFALSAKDRPGFERARQALLRDLQIKHGEQRDSIQHLAYTSLRRTVLDTQLFVVVKSTEELLHVLDNPNIQPRIRSRADASRETRIALIFSGQGSQYIGMGRGLFDTVQSFRTDISYCDTILQSLGRPSILPIIQGQDASMDADMSAMHCALVAIQYALARLWASWGVRLDAVFGHSLGEYAALVAAKVLSIRDALAIVSHRASLIEATCGRGESGMVAAKCSSEEIAEILSNQNHQHSLDGVSIACINGPNDCVLAASLAQLGDLESRCKNRGIKIKRLDIDFGFHSPVMDSIKPQLDLFTSTIRLKDPHVDLGLGLYGRMYTKGDRISHQYFSAQVASTVRFQEMIEAHQRRSSRDGCNIYLEVGPHPILCPMVKSITRSNDGVMTLGSLNKTKDSWSALAETVAELARVGVPVDWRRGFDGQHARLVDLPLYPFAKDEFMVPHVNHLRKSPGHVPEGLEDQKSLADVRIGSLLSREINMQRALKRYEYMASSSSIQALIQGHRVAGVSLCPASVYVEMALQAAQHSRRLASSYSVKHISFLTPLIGTENTPVEPIKVIIDDAVGPERSVSFSIARPSGDLDRDAPVSTQFCQGLLEHIPEQQAVFPPEVHRTPSHPDKSTIIRRRMLYETIFSRVVAYSPRYQTIDWLQMSHTGTKAWGSFRLRQGALLAQPCVGQPIFIDTLLHAAGFLANCSVSSADVCICTRINEILVQPQTTEMDYCESFSLYTEISTNRNTITGNSYAYDQSGLQVGYVGGIEFKRMPLETLKRSLHHVAGVPSGPRTKTAQARTGRPRQTERTDPRQASSNHSPELVAGEVIYELLQILTRVAGRSDTEALQVLDFSELGVDSLMMIELIDELKKRFSHLESVSELTLTACHNFSELKNVVVGQGTTDGSSTGSGKSSTVGTPLTTSPSSSSTRQNSRSGVDSLHVVRSILAELTQSSLDQIKADTRLDVLGLDSLMFIELLDLLASKYQVDLQSSDLEDCKTPREIAQAISLPGQDTTENSDTPQLVLPDTIVQSSPRRPALIQQGTPEAPALYLVHDGSGMSSMYGRLDSLDRDVYGIAAEGVKGQDRDASVQDMARSYAAMIDTTREVILGGWSFGGVVAYEMARLLRMQNASVRGVILIDSPCPTNHEGLPSHLLERLLQDKPAWLLSNFRRHAVALKNHNPEPHACDVPISLLQSTDLVTPEPSGEDWVAFLNDPTERHNQVKLWESLTGRRVMVDEIPGHHFQAFDSQNIKNLSDIIAKAIGKMTQA</sequence>
<dbReference type="InterPro" id="IPR049552">
    <property type="entry name" value="PKS_DH_N"/>
</dbReference>
<feature type="domain" description="Carrier" evidence="7">
    <location>
        <begin position="1360"/>
        <end position="1437"/>
    </location>
</feature>
<feature type="region of interest" description="N-terminal hotdog fold" evidence="5">
    <location>
        <begin position="906"/>
        <end position="1038"/>
    </location>
</feature>
<evidence type="ECO:0000256" key="2">
    <source>
        <dbReference type="ARBA" id="ARBA00022553"/>
    </source>
</evidence>
<dbReference type="InterPro" id="IPR016035">
    <property type="entry name" value="Acyl_Trfase/lysoPLipase"/>
</dbReference>
<reference evidence="10 11" key="1">
    <citation type="submission" date="2015-09" db="EMBL/GenBank/DDBJ databases">
        <title>Host preference determinants of Valsa canker pathogens revealed by comparative genomics.</title>
        <authorList>
            <person name="Yin Z."/>
            <person name="Huang L."/>
        </authorList>
    </citation>
    <scope>NUCLEOTIDE SEQUENCE [LARGE SCALE GENOMIC DNA]</scope>
    <source>
        <strain evidence="10 11">SXYLt</strain>
    </source>
</reference>
<accession>A0A423WKD0</accession>
<dbReference type="Pfam" id="PF21089">
    <property type="entry name" value="PKS_DH_N"/>
    <property type="match status" value="1"/>
</dbReference>
<evidence type="ECO:0000256" key="6">
    <source>
        <dbReference type="SAM" id="MobiDB-lite"/>
    </source>
</evidence>
<feature type="region of interest" description="Disordered" evidence="6">
    <location>
        <begin position="1209"/>
        <end position="1246"/>
    </location>
</feature>
<dbReference type="Proteomes" id="UP000285146">
    <property type="component" value="Unassembled WGS sequence"/>
</dbReference>
<evidence type="ECO:0000256" key="4">
    <source>
        <dbReference type="ARBA" id="ARBA00023268"/>
    </source>
</evidence>
<dbReference type="InterPro" id="IPR014030">
    <property type="entry name" value="Ketoacyl_synth_N"/>
</dbReference>
<dbReference type="InterPro" id="IPR049551">
    <property type="entry name" value="PKS_DH_C"/>
</dbReference>
<dbReference type="Gene3D" id="3.40.50.1820">
    <property type="entry name" value="alpha/beta hydrolase"/>
    <property type="match status" value="1"/>
</dbReference>
<dbReference type="InterPro" id="IPR014031">
    <property type="entry name" value="Ketoacyl_synth_C"/>
</dbReference>
<dbReference type="PROSITE" id="PS52019">
    <property type="entry name" value="PKS_MFAS_DH"/>
    <property type="match status" value="1"/>
</dbReference>
<dbReference type="Pfam" id="PF00109">
    <property type="entry name" value="ketoacyl-synt"/>
    <property type="match status" value="1"/>
</dbReference>
<dbReference type="InterPro" id="IPR016036">
    <property type="entry name" value="Malonyl_transacylase_ACP-bd"/>
</dbReference>
<keyword evidence="2" id="KW-0597">Phosphoprotein</keyword>
<dbReference type="PROSITE" id="PS00012">
    <property type="entry name" value="PHOSPHOPANTETHEINE"/>
    <property type="match status" value="1"/>
</dbReference>
<dbReference type="InterPro" id="IPR049900">
    <property type="entry name" value="PKS_mFAS_DH"/>
</dbReference>
<name>A0A423WKD0_9PEZI</name>
<evidence type="ECO:0000256" key="3">
    <source>
        <dbReference type="ARBA" id="ARBA00022679"/>
    </source>
</evidence>
<dbReference type="InterPro" id="IPR042104">
    <property type="entry name" value="PKS_dehydratase_sf"/>
</dbReference>
<evidence type="ECO:0000256" key="5">
    <source>
        <dbReference type="PROSITE-ProRule" id="PRU01363"/>
    </source>
</evidence>
<dbReference type="PANTHER" id="PTHR43775:SF37">
    <property type="entry name" value="SI:DKEY-61P9.11"/>
    <property type="match status" value="1"/>
</dbReference>
<feature type="domain" description="Ketosynthase family 3 (KS3)" evidence="8">
    <location>
        <begin position="1"/>
        <end position="407"/>
    </location>
</feature>
<dbReference type="CDD" id="cd00833">
    <property type="entry name" value="PKS"/>
    <property type="match status" value="1"/>
</dbReference>
<dbReference type="Gene3D" id="3.40.47.10">
    <property type="match status" value="1"/>
</dbReference>
<dbReference type="Pfam" id="PF00975">
    <property type="entry name" value="Thioesterase"/>
    <property type="match status" value="1"/>
</dbReference>
<evidence type="ECO:0000313" key="10">
    <source>
        <dbReference type="EMBL" id="ROW03886.1"/>
    </source>
</evidence>
<dbReference type="EMBL" id="LKEB01000048">
    <property type="protein sequence ID" value="ROW03886.1"/>
    <property type="molecule type" value="Genomic_DNA"/>
</dbReference>
<dbReference type="Gene3D" id="3.10.129.110">
    <property type="entry name" value="Polyketide synthase dehydratase"/>
    <property type="match status" value="1"/>
</dbReference>
<feature type="region of interest" description="C-terminal hotdog fold" evidence="5">
    <location>
        <begin position="1055"/>
        <end position="1204"/>
    </location>
</feature>
<dbReference type="InterPro" id="IPR018201">
    <property type="entry name" value="Ketoacyl_synth_AS"/>
</dbReference>
<dbReference type="InterPro" id="IPR014043">
    <property type="entry name" value="Acyl_transferase_dom"/>
</dbReference>
<dbReference type="SUPFAM" id="SSF53901">
    <property type="entry name" value="Thiolase-like"/>
    <property type="match status" value="1"/>
</dbReference>
<dbReference type="InterPro" id="IPR050091">
    <property type="entry name" value="PKS_NRPS_Biosynth_Enz"/>
</dbReference>
<dbReference type="SUPFAM" id="SSF53474">
    <property type="entry name" value="alpha/beta-Hydrolases"/>
    <property type="match status" value="1"/>
</dbReference>
<dbReference type="SMART" id="SM00825">
    <property type="entry name" value="PKS_KS"/>
    <property type="match status" value="1"/>
</dbReference>
<dbReference type="SUPFAM" id="SSF52151">
    <property type="entry name" value="FabD/lysophospholipase-like"/>
    <property type="match status" value="1"/>
</dbReference>
<dbReference type="PANTHER" id="PTHR43775">
    <property type="entry name" value="FATTY ACID SYNTHASE"/>
    <property type="match status" value="1"/>
</dbReference>
<dbReference type="STRING" id="1230097.A0A423WKD0"/>
<keyword evidence="11" id="KW-1185">Reference proteome</keyword>
<feature type="active site" description="Proton acceptor; for dehydratase activity" evidence="5">
    <location>
        <position position="938"/>
    </location>
</feature>
<dbReference type="GO" id="GO:0004312">
    <property type="term" value="F:fatty acid synthase activity"/>
    <property type="evidence" value="ECO:0007669"/>
    <property type="project" value="TreeGrafter"/>
</dbReference>
<protein>
    <recommendedName>
        <fullName evidence="12">Carrier domain-containing protein</fullName>
    </recommendedName>
</protein>
<dbReference type="SUPFAM" id="SSF47336">
    <property type="entry name" value="ACP-like"/>
    <property type="match status" value="2"/>
</dbReference>
<organism evidence="10 11">
    <name type="scientific">Cytospora leucostoma</name>
    <dbReference type="NCBI Taxonomy" id="1230097"/>
    <lineage>
        <taxon>Eukaryota</taxon>
        <taxon>Fungi</taxon>
        <taxon>Dikarya</taxon>
        <taxon>Ascomycota</taxon>
        <taxon>Pezizomycotina</taxon>
        <taxon>Sordariomycetes</taxon>
        <taxon>Sordariomycetidae</taxon>
        <taxon>Diaporthales</taxon>
        <taxon>Cytosporaceae</taxon>
        <taxon>Cytospora</taxon>
    </lineage>
</organism>
<comment type="caution">
    <text evidence="10">The sequence shown here is derived from an EMBL/GenBank/DDBJ whole genome shotgun (WGS) entry which is preliminary data.</text>
</comment>
<dbReference type="Pfam" id="PF02801">
    <property type="entry name" value="Ketoacyl-synt_C"/>
    <property type="match status" value="1"/>
</dbReference>
<dbReference type="OrthoDB" id="329835at2759"/>
<evidence type="ECO:0000259" key="8">
    <source>
        <dbReference type="PROSITE" id="PS52004"/>
    </source>
</evidence>
<keyword evidence="3" id="KW-0808">Transferase</keyword>
<dbReference type="InterPro" id="IPR001227">
    <property type="entry name" value="Ac_transferase_dom_sf"/>
</dbReference>
<feature type="active site" description="Proton donor; for dehydratase activity" evidence="5">
    <location>
        <position position="1117"/>
    </location>
</feature>
<gene>
    <name evidence="10" type="ORF">VPNG_07311</name>
</gene>
<dbReference type="Pfam" id="PF14765">
    <property type="entry name" value="PS-DH"/>
    <property type="match status" value="1"/>
</dbReference>
<dbReference type="Pfam" id="PF00698">
    <property type="entry name" value="Acyl_transf_1"/>
    <property type="match status" value="1"/>
</dbReference>